<feature type="disulfide bond" evidence="11">
    <location>
        <begin position="218"/>
        <end position="236"/>
    </location>
</feature>
<comment type="subcellular location">
    <subcellularLocation>
        <location evidence="1">Membrane</location>
        <topology evidence="1">Single-pass membrane protein</topology>
    </subcellularLocation>
</comment>
<dbReference type="InterPro" id="IPR000033">
    <property type="entry name" value="LDLR_classB_rpt"/>
</dbReference>
<dbReference type="Pfam" id="PF00057">
    <property type="entry name" value="Ldl_recept_a"/>
    <property type="match status" value="5"/>
</dbReference>
<evidence type="ECO:0000256" key="11">
    <source>
        <dbReference type="PROSITE-ProRule" id="PRU00124"/>
    </source>
</evidence>
<feature type="disulfide bond" evidence="11">
    <location>
        <begin position="179"/>
        <end position="197"/>
    </location>
</feature>
<feature type="repeat" description="LDL-receptor class B" evidence="12">
    <location>
        <begin position="1"/>
        <end position="44"/>
    </location>
</feature>
<feature type="non-terminal residue" evidence="13">
    <location>
        <position position="1"/>
    </location>
</feature>
<dbReference type="Gene3D" id="4.10.1220.10">
    <property type="entry name" value="EGF-type module"/>
    <property type="match status" value="1"/>
</dbReference>
<dbReference type="SUPFAM" id="SSF63825">
    <property type="entry name" value="YWTD domain"/>
    <property type="match status" value="1"/>
</dbReference>
<accession>A0ABY6KUZ5</accession>
<comment type="caution">
    <text evidence="11">Lacks conserved residue(s) required for the propagation of feature annotation.</text>
</comment>
<dbReference type="PANTHER" id="PTHR22722">
    <property type="entry name" value="LOW-DENSITY LIPOPROTEIN RECEPTOR-RELATED PROTEIN 2-RELATED"/>
    <property type="match status" value="1"/>
</dbReference>
<dbReference type="PROSITE" id="PS50068">
    <property type="entry name" value="LDLRA_2"/>
    <property type="match status" value="5"/>
</dbReference>
<keyword evidence="8 11" id="KW-1015">Disulfide bond</keyword>
<dbReference type="SMART" id="SM00192">
    <property type="entry name" value="LDLa"/>
    <property type="match status" value="5"/>
</dbReference>
<feature type="disulfide bond" evidence="11">
    <location>
        <begin position="379"/>
        <end position="394"/>
    </location>
</feature>
<dbReference type="EMBL" id="CP092870">
    <property type="protein sequence ID" value="UYV71548.1"/>
    <property type="molecule type" value="Genomic_DNA"/>
</dbReference>
<dbReference type="Gene3D" id="4.10.400.10">
    <property type="entry name" value="Low-density Lipoprotein Receptor"/>
    <property type="match status" value="4"/>
</dbReference>
<dbReference type="Proteomes" id="UP001235939">
    <property type="component" value="Chromosome 08"/>
</dbReference>
<dbReference type="PROSITE" id="PS51120">
    <property type="entry name" value="LDLRB"/>
    <property type="match status" value="2"/>
</dbReference>
<dbReference type="Pfam" id="PF00058">
    <property type="entry name" value="Ldl_recept_b"/>
    <property type="match status" value="2"/>
</dbReference>
<reference evidence="13 14" key="1">
    <citation type="submission" date="2022-01" db="EMBL/GenBank/DDBJ databases">
        <title>A chromosomal length assembly of Cordylochernes scorpioides.</title>
        <authorList>
            <person name="Zeh D."/>
            <person name="Zeh J."/>
        </authorList>
    </citation>
    <scope>NUCLEOTIDE SEQUENCE [LARGE SCALE GENOMIC DNA]</scope>
    <source>
        <strain evidence="13">IN4F17</strain>
        <tissue evidence="13">Whole Body</tissue>
    </source>
</reference>
<evidence type="ECO:0000256" key="10">
    <source>
        <dbReference type="ARBA" id="ARBA00023180"/>
    </source>
</evidence>
<evidence type="ECO:0000256" key="9">
    <source>
        <dbReference type="ARBA" id="ARBA00023170"/>
    </source>
</evidence>
<evidence type="ECO:0000313" key="13">
    <source>
        <dbReference type="EMBL" id="UYV71548.1"/>
    </source>
</evidence>
<keyword evidence="4" id="KW-0812">Transmembrane</keyword>
<feature type="disulfide bond" evidence="11">
    <location>
        <begin position="318"/>
        <end position="333"/>
    </location>
</feature>
<keyword evidence="2" id="KW-0245">EGF-like domain</keyword>
<gene>
    <name evidence="13" type="ORF">LAZ67_8003669</name>
</gene>
<feature type="disulfide bond" evidence="11">
    <location>
        <begin position="211"/>
        <end position="223"/>
    </location>
</feature>
<dbReference type="InterPro" id="IPR011042">
    <property type="entry name" value="6-blade_b-propeller_TolB-like"/>
</dbReference>
<dbReference type="PROSITE" id="PS01209">
    <property type="entry name" value="LDLRA_1"/>
    <property type="match status" value="3"/>
</dbReference>
<dbReference type="InterPro" id="IPR002172">
    <property type="entry name" value="LDrepeatLR_classA_rpt"/>
</dbReference>
<evidence type="ECO:0000256" key="8">
    <source>
        <dbReference type="ARBA" id="ARBA00023157"/>
    </source>
</evidence>
<evidence type="ECO:0000256" key="12">
    <source>
        <dbReference type="PROSITE-ProRule" id="PRU00461"/>
    </source>
</evidence>
<proteinExistence type="predicted"/>
<keyword evidence="3" id="KW-0254">Endocytosis</keyword>
<keyword evidence="10" id="KW-0325">Glycoprotein</keyword>
<evidence type="ECO:0000313" key="14">
    <source>
        <dbReference type="Proteomes" id="UP001235939"/>
    </source>
</evidence>
<name>A0ABY6KUZ5_9ARAC</name>
<feature type="disulfide bond" evidence="11">
    <location>
        <begin position="172"/>
        <end position="184"/>
    </location>
</feature>
<dbReference type="SMART" id="SM00135">
    <property type="entry name" value="LY"/>
    <property type="match status" value="1"/>
</dbReference>
<evidence type="ECO:0000256" key="1">
    <source>
        <dbReference type="ARBA" id="ARBA00004167"/>
    </source>
</evidence>
<evidence type="ECO:0000256" key="3">
    <source>
        <dbReference type="ARBA" id="ARBA00022583"/>
    </source>
</evidence>
<protein>
    <submittedName>
        <fullName evidence="13">SORL1</fullName>
    </submittedName>
</protein>
<dbReference type="Gene3D" id="2.120.10.30">
    <property type="entry name" value="TolB, C-terminal domain"/>
    <property type="match status" value="1"/>
</dbReference>
<keyword evidence="14" id="KW-1185">Reference proteome</keyword>
<evidence type="ECO:0000256" key="5">
    <source>
        <dbReference type="ARBA" id="ARBA00022737"/>
    </source>
</evidence>
<keyword evidence="7" id="KW-0472">Membrane</keyword>
<keyword evidence="9" id="KW-0675">Receptor</keyword>
<dbReference type="InterPro" id="IPR023415">
    <property type="entry name" value="LDLR_class-A_CS"/>
</dbReference>
<evidence type="ECO:0000256" key="6">
    <source>
        <dbReference type="ARBA" id="ARBA00022989"/>
    </source>
</evidence>
<organism evidence="13 14">
    <name type="scientific">Cordylochernes scorpioides</name>
    <dbReference type="NCBI Taxonomy" id="51811"/>
    <lineage>
        <taxon>Eukaryota</taxon>
        <taxon>Metazoa</taxon>
        <taxon>Ecdysozoa</taxon>
        <taxon>Arthropoda</taxon>
        <taxon>Chelicerata</taxon>
        <taxon>Arachnida</taxon>
        <taxon>Pseudoscorpiones</taxon>
        <taxon>Cheliferoidea</taxon>
        <taxon>Chernetidae</taxon>
        <taxon>Cordylochernes</taxon>
    </lineage>
</organism>
<dbReference type="CDD" id="cd00112">
    <property type="entry name" value="LDLa"/>
    <property type="match status" value="5"/>
</dbReference>
<feature type="disulfide bond" evidence="11">
    <location>
        <begin position="191"/>
        <end position="206"/>
    </location>
</feature>
<keyword evidence="6" id="KW-1133">Transmembrane helix</keyword>
<dbReference type="SUPFAM" id="SSF57424">
    <property type="entry name" value="LDL receptor-like module"/>
    <property type="match status" value="5"/>
</dbReference>
<dbReference type="InterPro" id="IPR051221">
    <property type="entry name" value="LDLR-related"/>
</dbReference>
<evidence type="ECO:0000256" key="7">
    <source>
        <dbReference type="ARBA" id="ARBA00023136"/>
    </source>
</evidence>
<feature type="disulfide bond" evidence="11">
    <location>
        <begin position="230"/>
        <end position="245"/>
    </location>
</feature>
<evidence type="ECO:0000256" key="4">
    <source>
        <dbReference type="ARBA" id="ARBA00022692"/>
    </source>
</evidence>
<feature type="repeat" description="LDL-receptor class B" evidence="12">
    <location>
        <begin position="45"/>
        <end position="89"/>
    </location>
</feature>
<evidence type="ECO:0000256" key="2">
    <source>
        <dbReference type="ARBA" id="ARBA00022536"/>
    </source>
</evidence>
<sequence>MFLTDWSSSAPAVYRAHLDGSNLTTLFDNSTVAWPNGIAVDYIDSRIFWADAKRDYIASADFDGKNLRYVIQDTSLVPHPFAVAVYKEPTSAAPTPPAAPTSVWESLVDTSVSVLTAQLLRWTSPAIRPVSAPTVVTWIHKASVLHVSYIELSVWFPPILYKSNPTSEEPVCNVGYFACKSGGCMPNSWICDLEMDCIDGSDEQNCPNVTCNEGDFKCKNGRCIKGAFVCDFDDDCKDGSDEENCTTIAPVQHTCSTGYEPCPNSQPWLCILPHWRCDGDQDCPDGSDELIGCKNVTCGEGLFRCLNPYRCIPQRWACDGSEDCLDGSDEVNCTITTTTSPPPEVSTTVAPFPTSPCPDNINWFTCSDNIQCIGIHWRCDGVTDCLDQSDEMSC</sequence>
<dbReference type="PRINTS" id="PR00261">
    <property type="entry name" value="LDLRECEPTOR"/>
</dbReference>
<keyword evidence="5" id="KW-0677">Repeat</keyword>
<dbReference type="InterPro" id="IPR036055">
    <property type="entry name" value="LDL_receptor-like_sf"/>
</dbReference>